<dbReference type="AlphaFoldDB" id="A0A0E9VNH3"/>
<accession>A0A0E9VNH3</accession>
<proteinExistence type="predicted"/>
<sequence length="29" mass="3523">MILYLAKSHVNMYITLFSNMHFYKRGCIQ</sequence>
<reference evidence="1" key="2">
    <citation type="journal article" date="2015" name="Fish Shellfish Immunol.">
        <title>Early steps in the European eel (Anguilla anguilla)-Vibrio vulnificus interaction in the gills: Role of the RtxA13 toxin.</title>
        <authorList>
            <person name="Callol A."/>
            <person name="Pajuelo D."/>
            <person name="Ebbesson L."/>
            <person name="Teles M."/>
            <person name="MacKenzie S."/>
            <person name="Amaro C."/>
        </authorList>
    </citation>
    <scope>NUCLEOTIDE SEQUENCE</scope>
</reference>
<reference evidence="1" key="1">
    <citation type="submission" date="2014-11" db="EMBL/GenBank/DDBJ databases">
        <authorList>
            <person name="Amaro Gonzalez C."/>
        </authorList>
    </citation>
    <scope>NUCLEOTIDE SEQUENCE</scope>
</reference>
<name>A0A0E9VNH3_ANGAN</name>
<protein>
    <submittedName>
        <fullName evidence="1">Uncharacterized protein</fullName>
    </submittedName>
</protein>
<dbReference type="EMBL" id="GBXM01029814">
    <property type="protein sequence ID" value="JAH78763.1"/>
    <property type="molecule type" value="Transcribed_RNA"/>
</dbReference>
<evidence type="ECO:0000313" key="1">
    <source>
        <dbReference type="EMBL" id="JAH78763.1"/>
    </source>
</evidence>
<organism evidence="1">
    <name type="scientific">Anguilla anguilla</name>
    <name type="common">European freshwater eel</name>
    <name type="synonym">Muraena anguilla</name>
    <dbReference type="NCBI Taxonomy" id="7936"/>
    <lineage>
        <taxon>Eukaryota</taxon>
        <taxon>Metazoa</taxon>
        <taxon>Chordata</taxon>
        <taxon>Craniata</taxon>
        <taxon>Vertebrata</taxon>
        <taxon>Euteleostomi</taxon>
        <taxon>Actinopterygii</taxon>
        <taxon>Neopterygii</taxon>
        <taxon>Teleostei</taxon>
        <taxon>Anguilliformes</taxon>
        <taxon>Anguillidae</taxon>
        <taxon>Anguilla</taxon>
    </lineage>
</organism>